<dbReference type="InterPro" id="IPR010281">
    <property type="entry name" value="DUF885"/>
</dbReference>
<keyword evidence="2" id="KW-1185">Reference proteome</keyword>
<sequence>MGRTPTAVDAVAERYLDTLAELDPCAATEMGITGHDRNYDEKITDYSPDGVAARADAARRTLRELGNVTAEDAVDEVTVSAMRERLGVVIDINDAGLDMGELNVIASPLQSMRDVFDLMPTDTDDDWAVIARRLSQVPDRVAGYADALRTATTTGHPPAVRQVARGIEQSASIQHLLVDMVAAAVPDNATLHDELQQHAANAANAYRELGRILGDEIAPHARLEDAVGREAYRLCSRSFLGAEVDFDETYEWGLQRLESIVAEQEKLAKQLYPGTSIADALRRLDTEERYLIHGVDALQVWMQDLSDRAVEALADTHFDITEPLRQLECRIAPTHTGGIYYTGPSEDFSRPGRMWWSVPHGIDTFHTWQETTTVFHEGVPGHHLQIGRAVVRADQLNRWRRLGCFVSGHGEGWALYAERLMAELGWLDDPGDHIGMLDAQRFRAARVVIDIGVHCGMTAPDGTLWDVDKAWQFLVSHSAMNEEHLQFELDRYLGWPGQAPSYAIGQRIWQRLRDETLGRGVSLKEFHDRALDLGGLPLDVLRSAMTRDFASG</sequence>
<comment type="caution">
    <text evidence="1">The sequence shown here is derived from an EMBL/GenBank/DDBJ whole genome shotgun (WGS) entry which is preliminary data.</text>
</comment>
<dbReference type="RefSeq" id="WP_064395398.1">
    <property type="nucleotide sequence ID" value="NZ_LQIR01000012.1"/>
</dbReference>
<evidence type="ECO:0000313" key="1">
    <source>
        <dbReference type="EMBL" id="KUI17810.1"/>
    </source>
</evidence>
<dbReference type="Pfam" id="PF05960">
    <property type="entry name" value="DUF885"/>
    <property type="match status" value="1"/>
</dbReference>
<dbReference type="EMBL" id="LQIR01000012">
    <property type="protein sequence ID" value="KUI17810.1"/>
    <property type="molecule type" value="Genomic_DNA"/>
</dbReference>
<evidence type="ECO:0000313" key="2">
    <source>
        <dbReference type="Proteomes" id="UP000053707"/>
    </source>
</evidence>
<dbReference type="PANTHER" id="PTHR33361:SF2">
    <property type="entry name" value="DUF885 DOMAIN-CONTAINING PROTEIN"/>
    <property type="match status" value="1"/>
</dbReference>
<dbReference type="PANTHER" id="PTHR33361">
    <property type="entry name" value="GLR0591 PROTEIN"/>
    <property type="match status" value="1"/>
</dbReference>
<organism evidence="1 2">
    <name type="scientific">Mycobacterium lehmannii</name>
    <dbReference type="NCBI Taxonomy" id="2048550"/>
    <lineage>
        <taxon>Bacteria</taxon>
        <taxon>Bacillati</taxon>
        <taxon>Actinomycetota</taxon>
        <taxon>Actinomycetes</taxon>
        <taxon>Mycobacteriales</taxon>
        <taxon>Mycobacteriaceae</taxon>
        <taxon>Mycobacterium</taxon>
    </lineage>
</organism>
<protein>
    <recommendedName>
        <fullName evidence="3">DUF885 domain-containing protein</fullName>
    </recommendedName>
</protein>
<dbReference type="AlphaFoldDB" id="A0A117JKG4"/>
<gene>
    <name evidence="1" type="ORF">AU192_02855</name>
</gene>
<accession>A0A117JKG4</accession>
<reference evidence="1 2" key="1">
    <citation type="submission" date="2016-01" db="EMBL/GenBank/DDBJ databases">
        <authorList>
            <consortium name="TB Trials Study Group"/>
            <person name="Sutton G."/>
            <person name="Brinkac L."/>
            <person name="Sanka R."/>
            <person name="Adams M."/>
            <person name="Lau E.L."/>
            <person name="Macaden R."/>
            <person name="Grewal H.M.S."/>
        </authorList>
    </citation>
    <scope>NUCLEOTIDE SEQUENCE [LARGE SCALE GENOMIC DNA]</scope>
    <source>
        <strain evidence="1 2">IS-1744</strain>
    </source>
</reference>
<dbReference type="Proteomes" id="UP000053707">
    <property type="component" value="Unassembled WGS sequence"/>
</dbReference>
<evidence type="ECO:0008006" key="3">
    <source>
        <dbReference type="Google" id="ProtNLM"/>
    </source>
</evidence>
<name>A0A117JKG4_9MYCO</name>
<proteinExistence type="predicted"/>